<comment type="caution">
    <text evidence="1">The sequence shown here is derived from an EMBL/GenBank/DDBJ whole genome shotgun (WGS) entry which is preliminary data.</text>
</comment>
<organism evidence="1 2">
    <name type="scientific">Besnoitia besnoiti</name>
    <name type="common">Apicomplexan protozoan</name>
    <dbReference type="NCBI Taxonomy" id="94643"/>
    <lineage>
        <taxon>Eukaryota</taxon>
        <taxon>Sar</taxon>
        <taxon>Alveolata</taxon>
        <taxon>Apicomplexa</taxon>
        <taxon>Conoidasida</taxon>
        <taxon>Coccidia</taxon>
        <taxon>Eucoccidiorida</taxon>
        <taxon>Eimeriorina</taxon>
        <taxon>Sarcocystidae</taxon>
        <taxon>Besnoitia</taxon>
    </lineage>
</organism>
<evidence type="ECO:0000313" key="2">
    <source>
        <dbReference type="Proteomes" id="UP000224006"/>
    </source>
</evidence>
<protein>
    <submittedName>
        <fullName evidence="1">Uncharacterized protein</fullName>
    </submittedName>
</protein>
<dbReference type="AlphaFoldDB" id="A0A2A9MGX6"/>
<sequence>MSACSSQLSDELLEAEVLYRTRFTRHGCGARGAVSLLHSKKQTNMKDMSRVCGWGAAALALVAVATASSGDHRAGSPLTPLGGLLPPDESALDAMVPEQLRLLDLILEREDLETDANASFATTAQAAKEFPSFLEKVQKSQHAQFISLTRLMPEVMRFMFRNSLPNAPRADAADSIRDGLENVKKTASAVQGVMNGSVGMVPCWRVDLLSLETARSSYDLRVDANPAQSPSLEQLQEATKTLTQSIYKYLDLLIEACRVMTYHMRQGEVEGLNKVGTSLIPLLKDAYASIVAAASADGFTACQVTSDMIEGQAVKAQYLRRIEVLIVEQQEIVSALKHVGDAVETLGSFGKALLDALRSLNRLRQVPHPVMNLSKTKVRGRRAKRLAAMSAE</sequence>
<accession>A0A2A9MGX6</accession>
<dbReference type="KEGG" id="bbes:BESB_051720"/>
<dbReference type="RefSeq" id="XP_029219530.1">
    <property type="nucleotide sequence ID" value="XM_029363607.1"/>
</dbReference>
<name>A0A2A9MGX6_BESBE</name>
<dbReference type="Proteomes" id="UP000224006">
    <property type="component" value="Chromosome IV"/>
</dbReference>
<dbReference type="EMBL" id="NWUJ01000004">
    <property type="protein sequence ID" value="PFH35521.1"/>
    <property type="molecule type" value="Genomic_DNA"/>
</dbReference>
<keyword evidence="2" id="KW-1185">Reference proteome</keyword>
<proteinExistence type="predicted"/>
<dbReference type="GeneID" id="40310101"/>
<evidence type="ECO:0000313" key="1">
    <source>
        <dbReference type="EMBL" id="PFH35521.1"/>
    </source>
</evidence>
<dbReference type="VEuPathDB" id="ToxoDB:BESB_051720"/>
<reference evidence="1 2" key="1">
    <citation type="submission" date="2017-09" db="EMBL/GenBank/DDBJ databases">
        <title>Genome sequencing of Besnoitia besnoiti strain Bb-Ger1.</title>
        <authorList>
            <person name="Schares G."/>
            <person name="Venepally P."/>
            <person name="Lorenzi H.A."/>
        </authorList>
    </citation>
    <scope>NUCLEOTIDE SEQUENCE [LARGE SCALE GENOMIC DNA]</scope>
    <source>
        <strain evidence="1 2">Bb-Ger1</strain>
    </source>
</reference>
<gene>
    <name evidence="1" type="ORF">BESB_051720</name>
</gene>